<gene>
    <name evidence="2" type="ORF">GNI_051500</name>
</gene>
<evidence type="ECO:0000313" key="3">
    <source>
        <dbReference type="Proteomes" id="UP000019763"/>
    </source>
</evidence>
<comment type="caution">
    <text evidence="2">The sequence shown here is derived from an EMBL/GenBank/DDBJ whole genome shotgun (WGS) entry which is preliminary data.</text>
</comment>
<dbReference type="VEuPathDB" id="CryptoDB:GNI_051500"/>
<dbReference type="RefSeq" id="XP_011129787.1">
    <property type="nucleotide sequence ID" value="XM_011131485.1"/>
</dbReference>
<keyword evidence="3" id="KW-1185">Reference proteome</keyword>
<dbReference type="Proteomes" id="UP000019763">
    <property type="component" value="Unassembled WGS sequence"/>
</dbReference>
<organism evidence="2 3">
    <name type="scientific">Gregarina niphandrodes</name>
    <name type="common">Septate eugregarine</name>
    <dbReference type="NCBI Taxonomy" id="110365"/>
    <lineage>
        <taxon>Eukaryota</taxon>
        <taxon>Sar</taxon>
        <taxon>Alveolata</taxon>
        <taxon>Apicomplexa</taxon>
        <taxon>Conoidasida</taxon>
        <taxon>Gregarinasina</taxon>
        <taxon>Eugregarinorida</taxon>
        <taxon>Gregarinidae</taxon>
        <taxon>Gregarina</taxon>
    </lineage>
</organism>
<dbReference type="EMBL" id="AFNH02000393">
    <property type="protein sequence ID" value="EZG72287.1"/>
    <property type="molecule type" value="Genomic_DNA"/>
</dbReference>
<name>A0A023B9A1_GRENI</name>
<evidence type="ECO:0000313" key="2">
    <source>
        <dbReference type="EMBL" id="EZG72287.1"/>
    </source>
</evidence>
<protein>
    <submittedName>
        <fullName evidence="2">Uncharacterized protein</fullName>
    </submittedName>
</protein>
<dbReference type="AlphaFoldDB" id="A0A023B9A1"/>
<sequence length="190" mass="20241">MRGLAHPMGPHPLGSQSVGPRGMWVSRSGATGMVFRSPKYFSGLLGTAGPADRSAELPAGGSTREPAGWPAQRSGRLGDKVVYEVATAGGLLALRLEERVPGHLGVVAARYSLDLPNRGRHQLLLHIVEVVLKVIDILHAAKNEFAGNAPKYLALRPAVHLPLTNPPRPRPTTFPKYAANGTGINLPFRS</sequence>
<feature type="region of interest" description="Disordered" evidence="1">
    <location>
        <begin position="1"/>
        <end position="21"/>
    </location>
</feature>
<proteinExistence type="predicted"/>
<feature type="region of interest" description="Disordered" evidence="1">
    <location>
        <begin position="52"/>
        <end position="73"/>
    </location>
</feature>
<evidence type="ECO:0000256" key="1">
    <source>
        <dbReference type="SAM" id="MobiDB-lite"/>
    </source>
</evidence>
<dbReference type="GeneID" id="22911909"/>
<accession>A0A023B9A1</accession>
<reference evidence="2" key="1">
    <citation type="submission" date="2013-12" db="EMBL/GenBank/DDBJ databases">
        <authorList>
            <person name="Omoto C.K."/>
            <person name="Sibley D."/>
            <person name="Venepally P."/>
            <person name="Hadjithomas M."/>
            <person name="Karamycheva S."/>
            <person name="Brunk B."/>
            <person name="Roos D."/>
            <person name="Caler E."/>
            <person name="Lorenzi H."/>
        </authorList>
    </citation>
    <scope>NUCLEOTIDE SEQUENCE</scope>
</reference>